<gene>
    <name evidence="1" type="ORF">LSAA_9111</name>
</gene>
<evidence type="ECO:0000313" key="2">
    <source>
        <dbReference type="Proteomes" id="UP000675881"/>
    </source>
</evidence>
<organism evidence="1 2">
    <name type="scientific">Lepeophtheirus salmonis</name>
    <name type="common">Salmon louse</name>
    <name type="synonym">Caligus salmonis</name>
    <dbReference type="NCBI Taxonomy" id="72036"/>
    <lineage>
        <taxon>Eukaryota</taxon>
        <taxon>Metazoa</taxon>
        <taxon>Ecdysozoa</taxon>
        <taxon>Arthropoda</taxon>
        <taxon>Crustacea</taxon>
        <taxon>Multicrustacea</taxon>
        <taxon>Hexanauplia</taxon>
        <taxon>Copepoda</taxon>
        <taxon>Siphonostomatoida</taxon>
        <taxon>Caligidae</taxon>
        <taxon>Lepeophtheirus</taxon>
    </lineage>
</organism>
<sequence>MLEELRVIFKAEGHPRKFEELTLPKLRKELQAILGIVQYYARKESKECTLRSRNRTNLKAIHLGNLPGMGEENALEHDEVLLPSLTLRMLSTHHPVESGIDRIMIFFMRVSLKFGTNVYDSLELLKRTFQTTCGKVSDDSAWEGCNHDGHLLIVSCYSVQSKNSLGSSKLRFYIITVPVEACRTSLSTRIDVSEVSFVPMVDIA</sequence>
<reference evidence="1" key="1">
    <citation type="submission" date="2021-02" db="EMBL/GenBank/DDBJ databases">
        <authorList>
            <person name="Bekaert M."/>
        </authorList>
    </citation>
    <scope>NUCLEOTIDE SEQUENCE</scope>
    <source>
        <strain evidence="1">IoA-00</strain>
    </source>
</reference>
<dbReference type="Proteomes" id="UP000675881">
    <property type="component" value="Chromosome 4"/>
</dbReference>
<evidence type="ECO:0000313" key="1">
    <source>
        <dbReference type="EMBL" id="CAF2924564.1"/>
    </source>
</evidence>
<dbReference type="AlphaFoldDB" id="A0A7R8CTH5"/>
<dbReference type="EMBL" id="HG994583">
    <property type="protein sequence ID" value="CAF2924564.1"/>
    <property type="molecule type" value="Genomic_DNA"/>
</dbReference>
<accession>A0A7R8CTH5</accession>
<proteinExistence type="predicted"/>
<keyword evidence="2" id="KW-1185">Reference proteome</keyword>
<name>A0A7R8CTH5_LEPSM</name>
<protein>
    <submittedName>
        <fullName evidence="1">(salmon louse) hypothetical protein</fullName>
    </submittedName>
</protein>